<dbReference type="Pfam" id="PF08241">
    <property type="entry name" value="Methyltransf_11"/>
    <property type="match status" value="1"/>
</dbReference>
<dbReference type="SUPFAM" id="SSF53335">
    <property type="entry name" value="S-adenosyl-L-methionine-dependent methyltransferases"/>
    <property type="match status" value="1"/>
</dbReference>
<dbReference type="GO" id="GO:0016126">
    <property type="term" value="P:sterol biosynthetic process"/>
    <property type="evidence" value="ECO:0007669"/>
    <property type="project" value="TreeGrafter"/>
</dbReference>
<dbReference type="AlphaFoldDB" id="A0A5Q4ZPP6"/>
<feature type="domain" description="Methyltransferase type 11" evidence="2">
    <location>
        <begin position="64"/>
        <end position="163"/>
    </location>
</feature>
<dbReference type="EMBL" id="LR699554">
    <property type="protein sequence ID" value="VVD34509.1"/>
    <property type="molecule type" value="Genomic_DNA"/>
</dbReference>
<organism evidence="3 4">
    <name type="scientific">Paraburkholderia dioscoreae</name>
    <dbReference type="NCBI Taxonomy" id="2604047"/>
    <lineage>
        <taxon>Bacteria</taxon>
        <taxon>Pseudomonadati</taxon>
        <taxon>Pseudomonadota</taxon>
        <taxon>Betaproteobacteria</taxon>
        <taxon>Burkholderiales</taxon>
        <taxon>Burkholderiaceae</taxon>
        <taxon>Paraburkholderia</taxon>
    </lineage>
</organism>
<evidence type="ECO:0000256" key="1">
    <source>
        <dbReference type="ARBA" id="ARBA00022679"/>
    </source>
</evidence>
<dbReference type="InterPro" id="IPR029063">
    <property type="entry name" value="SAM-dependent_MTases_sf"/>
</dbReference>
<evidence type="ECO:0000259" key="2">
    <source>
        <dbReference type="Pfam" id="PF08241"/>
    </source>
</evidence>
<dbReference type="PANTHER" id="PTHR44068:SF1">
    <property type="entry name" value="HYPOTHETICAL LOC100005854"/>
    <property type="match status" value="1"/>
</dbReference>
<dbReference type="KEGG" id="pdio:PDMSB3_3225.1"/>
<reference evidence="3 4" key="1">
    <citation type="submission" date="2019-08" db="EMBL/GenBank/DDBJ databases">
        <authorList>
            <person name="Herpell B J."/>
        </authorList>
    </citation>
    <scope>NUCLEOTIDE SEQUENCE [LARGE SCALE GENOMIC DNA]</scope>
    <source>
        <strain evidence="4">Msb3</strain>
    </source>
</reference>
<dbReference type="InterPro" id="IPR013216">
    <property type="entry name" value="Methyltransf_11"/>
</dbReference>
<keyword evidence="1" id="KW-0808">Transferase</keyword>
<dbReference type="CDD" id="cd02440">
    <property type="entry name" value="AdoMet_MTases"/>
    <property type="match status" value="1"/>
</dbReference>
<keyword evidence="4" id="KW-1185">Reference proteome</keyword>
<sequence>MRETTELSGEVAAANLEESILLPQLGCPAGKVGIAVGDMLERSNRAVIATSFDLLDLHANERVLEVGLGNGGHIAYVLGQAARLRFTGIDLSPTMIAVARCRNAAFVRDGQVRLETADVVAMPFAAASFDKAVTINSTYFWSDLTAGLAEIRRVLQVDGTLVIAAITPEAAIEMPFAEYDFTVHDAAALEAACVAAGFDRIGITRYVEPLGDPPQAYGPREFYLLRACAV</sequence>
<keyword evidence="3" id="KW-0830">Ubiquinone</keyword>
<accession>A0A5Q4ZPP6</accession>
<dbReference type="PANTHER" id="PTHR44068">
    <property type="entry name" value="ZGC:194242"/>
    <property type="match status" value="1"/>
</dbReference>
<evidence type="ECO:0000313" key="3">
    <source>
        <dbReference type="EMBL" id="VVD34509.1"/>
    </source>
</evidence>
<dbReference type="RefSeq" id="WP_165189522.1">
    <property type="nucleotide sequence ID" value="NZ_LR699554.1"/>
</dbReference>
<name>A0A5Q4ZPP6_9BURK</name>
<dbReference type="Proteomes" id="UP000325811">
    <property type="component" value="Chromosome II"/>
</dbReference>
<dbReference type="GO" id="GO:0032259">
    <property type="term" value="P:methylation"/>
    <property type="evidence" value="ECO:0007669"/>
    <property type="project" value="UniProtKB-KW"/>
</dbReference>
<evidence type="ECO:0000313" key="4">
    <source>
        <dbReference type="Proteomes" id="UP000325811"/>
    </source>
</evidence>
<dbReference type="InterPro" id="IPR050447">
    <property type="entry name" value="Erg6_SMT_methyltransf"/>
</dbReference>
<protein>
    <submittedName>
        <fullName evidence="3">Methylase involved in ubiquinone/menaquinone biosynthesis</fullName>
    </submittedName>
</protein>
<gene>
    <name evidence="3" type="ORF">PDMSB3_3225</name>
</gene>
<keyword evidence="3" id="KW-0489">Methyltransferase</keyword>
<proteinExistence type="predicted"/>
<dbReference type="Gene3D" id="3.40.50.150">
    <property type="entry name" value="Vaccinia Virus protein VP39"/>
    <property type="match status" value="1"/>
</dbReference>
<dbReference type="GO" id="GO:0003838">
    <property type="term" value="F:sterol 24-C-methyltransferase activity"/>
    <property type="evidence" value="ECO:0007669"/>
    <property type="project" value="TreeGrafter"/>
</dbReference>